<name>A0A812J921_9DINO</name>
<dbReference type="PANTHER" id="PTHR21600">
    <property type="entry name" value="MITOCHONDRIAL RNA PSEUDOURIDINE SYNTHASE"/>
    <property type="match status" value="1"/>
</dbReference>
<dbReference type="AlphaFoldDB" id="A0A812J921"/>
<dbReference type="Proteomes" id="UP000604046">
    <property type="component" value="Unassembled WGS sequence"/>
</dbReference>
<dbReference type="InterPro" id="IPR006224">
    <property type="entry name" value="PsdUridine_synth_RluA-like_CS"/>
</dbReference>
<dbReference type="EMBL" id="CAJNDS010000407">
    <property type="protein sequence ID" value="CAE7203226.1"/>
    <property type="molecule type" value="Genomic_DNA"/>
</dbReference>
<feature type="domain" description="Pseudouridine synthase RsuA/RluA-like" evidence="2">
    <location>
        <begin position="115"/>
        <end position="181"/>
    </location>
</feature>
<dbReference type="InterPro" id="IPR050188">
    <property type="entry name" value="RluA_PseudoU_synthase"/>
</dbReference>
<dbReference type="GO" id="GO:0000455">
    <property type="term" value="P:enzyme-directed rRNA pseudouridine synthesis"/>
    <property type="evidence" value="ECO:0007669"/>
    <property type="project" value="TreeGrafter"/>
</dbReference>
<evidence type="ECO:0000313" key="3">
    <source>
        <dbReference type="EMBL" id="CAE7203226.1"/>
    </source>
</evidence>
<dbReference type="Pfam" id="PF00849">
    <property type="entry name" value="PseudoU_synth_2"/>
    <property type="match status" value="1"/>
</dbReference>
<evidence type="ECO:0000256" key="1">
    <source>
        <dbReference type="ARBA" id="ARBA00010876"/>
    </source>
</evidence>
<organism evidence="3 4">
    <name type="scientific">Symbiodinium natans</name>
    <dbReference type="NCBI Taxonomy" id="878477"/>
    <lineage>
        <taxon>Eukaryota</taxon>
        <taxon>Sar</taxon>
        <taxon>Alveolata</taxon>
        <taxon>Dinophyceae</taxon>
        <taxon>Suessiales</taxon>
        <taxon>Symbiodiniaceae</taxon>
        <taxon>Symbiodinium</taxon>
    </lineage>
</organism>
<sequence>MFVCPACACSMQNRKGHMAHCCPDLLDPEAWATFGRAYVKDGLATQSLDESVQCIIELRFGLQAAGSEPLLPKEIASKLGVKLHHVVKTIQETLRRLPLVADPDALEVLMEDDELLVVAKPAGLPVSPGNRYRGGALLNQALSHCGSLPHTVHRLDCDTSGAMVLAKTLKCAQDLGAACQQMPRVCCASVAAVCVGPHTERGDQIATPTRYIFALFMLTSCEESLTQFEAQFREALVDKFYLLLSAVTGTTPWPALKRCKHMQEELDLDMATNFSVHVPIARQDGGWHGVAADGAEARHGSATFAQQSPILSSEALTQFALLARGKHVALLLAKPKTGRRGRFVVLSRTFIAEIMSDLLEGRIKSESMCLDAGNCRKMLN</sequence>
<comment type="similarity">
    <text evidence="1">Belongs to the pseudouridine synthase RluA family.</text>
</comment>
<accession>A0A812J921</accession>
<protein>
    <submittedName>
        <fullName evidence="3">RluD protein</fullName>
    </submittedName>
</protein>
<dbReference type="SUPFAM" id="SSF55120">
    <property type="entry name" value="Pseudouridine synthase"/>
    <property type="match status" value="1"/>
</dbReference>
<evidence type="ECO:0000313" key="4">
    <source>
        <dbReference type="Proteomes" id="UP000604046"/>
    </source>
</evidence>
<dbReference type="GO" id="GO:0009982">
    <property type="term" value="F:pseudouridine synthase activity"/>
    <property type="evidence" value="ECO:0007669"/>
    <property type="project" value="InterPro"/>
</dbReference>
<evidence type="ECO:0000259" key="2">
    <source>
        <dbReference type="Pfam" id="PF00849"/>
    </source>
</evidence>
<proteinExistence type="inferred from homology"/>
<gene>
    <name evidence="3" type="primary">rluD</name>
    <name evidence="3" type="ORF">SNAT2548_LOCUS6209</name>
</gene>
<dbReference type="InterPro" id="IPR020103">
    <property type="entry name" value="PsdUridine_synth_cat_dom_sf"/>
</dbReference>
<comment type="caution">
    <text evidence="3">The sequence shown here is derived from an EMBL/GenBank/DDBJ whole genome shotgun (WGS) entry which is preliminary data.</text>
</comment>
<reference evidence="3" key="1">
    <citation type="submission" date="2021-02" db="EMBL/GenBank/DDBJ databases">
        <authorList>
            <person name="Dougan E. K."/>
            <person name="Rhodes N."/>
            <person name="Thang M."/>
            <person name="Chan C."/>
        </authorList>
    </citation>
    <scope>NUCLEOTIDE SEQUENCE</scope>
</reference>
<keyword evidence="4" id="KW-1185">Reference proteome</keyword>
<dbReference type="OrthoDB" id="420186at2759"/>
<dbReference type="InterPro" id="IPR006145">
    <property type="entry name" value="PsdUridine_synth_RsuA/RluA"/>
</dbReference>
<dbReference type="PROSITE" id="PS01129">
    <property type="entry name" value="PSI_RLU"/>
    <property type="match status" value="1"/>
</dbReference>
<dbReference type="PANTHER" id="PTHR21600:SF87">
    <property type="entry name" value="RNA PSEUDOURIDYLATE SYNTHASE DOMAIN-CONTAINING PROTEIN 1"/>
    <property type="match status" value="1"/>
</dbReference>
<dbReference type="Gene3D" id="3.30.2350.10">
    <property type="entry name" value="Pseudouridine synthase"/>
    <property type="match status" value="1"/>
</dbReference>
<dbReference type="GO" id="GO:0003723">
    <property type="term" value="F:RNA binding"/>
    <property type="evidence" value="ECO:0007669"/>
    <property type="project" value="InterPro"/>
</dbReference>